<keyword evidence="3" id="KW-0067">ATP-binding</keyword>
<accession>A0A6A6T5L7</accession>
<feature type="region of interest" description="Disordered" evidence="5">
    <location>
        <begin position="339"/>
        <end position="390"/>
    </location>
</feature>
<dbReference type="InterPro" id="IPR044539">
    <property type="entry name" value="Pch2-like"/>
</dbReference>
<evidence type="ECO:0000256" key="1">
    <source>
        <dbReference type="ARBA" id="ARBA00007271"/>
    </source>
</evidence>
<dbReference type="SMART" id="SM00382">
    <property type="entry name" value="AAA"/>
    <property type="match status" value="1"/>
</dbReference>
<evidence type="ECO:0000313" key="7">
    <source>
        <dbReference type="EMBL" id="KAF2655349.1"/>
    </source>
</evidence>
<reference evidence="7" key="1">
    <citation type="journal article" date="2020" name="Stud. Mycol.">
        <title>101 Dothideomycetes genomes: a test case for predicting lifestyles and emergence of pathogens.</title>
        <authorList>
            <person name="Haridas S."/>
            <person name="Albert R."/>
            <person name="Binder M."/>
            <person name="Bloem J."/>
            <person name="Labutti K."/>
            <person name="Salamov A."/>
            <person name="Andreopoulos B."/>
            <person name="Baker S."/>
            <person name="Barry K."/>
            <person name="Bills G."/>
            <person name="Bluhm B."/>
            <person name="Cannon C."/>
            <person name="Castanera R."/>
            <person name="Culley D."/>
            <person name="Daum C."/>
            <person name="Ezra D."/>
            <person name="Gonzalez J."/>
            <person name="Henrissat B."/>
            <person name="Kuo A."/>
            <person name="Liang C."/>
            <person name="Lipzen A."/>
            <person name="Lutzoni F."/>
            <person name="Magnuson J."/>
            <person name="Mondo S."/>
            <person name="Nolan M."/>
            <person name="Ohm R."/>
            <person name="Pangilinan J."/>
            <person name="Park H.-J."/>
            <person name="Ramirez L."/>
            <person name="Alfaro M."/>
            <person name="Sun H."/>
            <person name="Tritt A."/>
            <person name="Yoshinaga Y."/>
            <person name="Zwiers L.-H."/>
            <person name="Turgeon B."/>
            <person name="Goodwin S."/>
            <person name="Spatafora J."/>
            <person name="Crous P."/>
            <person name="Grigoriev I."/>
        </authorList>
    </citation>
    <scope>NUCLEOTIDE SEQUENCE</scope>
    <source>
        <strain evidence="7">CBS 122681</strain>
    </source>
</reference>
<dbReference type="SUPFAM" id="SSF52540">
    <property type="entry name" value="P-loop containing nucleoside triphosphate hydrolases"/>
    <property type="match status" value="1"/>
</dbReference>
<evidence type="ECO:0000259" key="6">
    <source>
        <dbReference type="SMART" id="SM00382"/>
    </source>
</evidence>
<dbReference type="OrthoDB" id="5925at2759"/>
<dbReference type="Pfam" id="PF00004">
    <property type="entry name" value="AAA"/>
    <property type="match status" value="1"/>
</dbReference>
<protein>
    <submittedName>
        <fullName evidence="7">AAA-domain-containing protein</fullName>
    </submittedName>
</protein>
<feature type="domain" description="AAA+ ATPase" evidence="6">
    <location>
        <begin position="70"/>
        <end position="222"/>
    </location>
</feature>
<feature type="compositionally biased region" description="Basic and acidic residues" evidence="5">
    <location>
        <begin position="354"/>
        <end position="366"/>
    </location>
</feature>
<organism evidence="7 8">
    <name type="scientific">Lophiostoma macrostomum CBS 122681</name>
    <dbReference type="NCBI Taxonomy" id="1314788"/>
    <lineage>
        <taxon>Eukaryota</taxon>
        <taxon>Fungi</taxon>
        <taxon>Dikarya</taxon>
        <taxon>Ascomycota</taxon>
        <taxon>Pezizomycotina</taxon>
        <taxon>Dothideomycetes</taxon>
        <taxon>Pleosporomycetidae</taxon>
        <taxon>Pleosporales</taxon>
        <taxon>Lophiostomataceae</taxon>
        <taxon>Lophiostoma</taxon>
    </lineage>
</organism>
<evidence type="ECO:0000256" key="2">
    <source>
        <dbReference type="ARBA" id="ARBA00022741"/>
    </source>
</evidence>
<keyword evidence="4" id="KW-0469">Meiosis</keyword>
<dbReference type="Pfam" id="PF23242">
    <property type="entry name" value="AAA_lid_TRIP13_C"/>
    <property type="match status" value="1"/>
</dbReference>
<dbReference type="Proteomes" id="UP000799324">
    <property type="component" value="Unassembled WGS sequence"/>
</dbReference>
<evidence type="ECO:0000313" key="8">
    <source>
        <dbReference type="Proteomes" id="UP000799324"/>
    </source>
</evidence>
<dbReference type="PANTHER" id="PTHR45991">
    <property type="entry name" value="PACHYTENE CHECKPOINT PROTEIN 2"/>
    <property type="match status" value="1"/>
</dbReference>
<dbReference type="GO" id="GO:0051598">
    <property type="term" value="P:meiotic recombination checkpoint signaling"/>
    <property type="evidence" value="ECO:0007669"/>
    <property type="project" value="TreeGrafter"/>
</dbReference>
<dbReference type="GO" id="GO:0005634">
    <property type="term" value="C:nucleus"/>
    <property type="evidence" value="ECO:0007669"/>
    <property type="project" value="TreeGrafter"/>
</dbReference>
<dbReference type="GO" id="GO:0005524">
    <property type="term" value="F:ATP binding"/>
    <property type="evidence" value="ECO:0007669"/>
    <property type="project" value="UniProtKB-KW"/>
</dbReference>
<dbReference type="PANTHER" id="PTHR45991:SF1">
    <property type="entry name" value="PACHYTENE CHECKPOINT PROTEIN 2 HOMOLOG"/>
    <property type="match status" value="1"/>
</dbReference>
<dbReference type="Gene3D" id="3.40.50.300">
    <property type="entry name" value="P-loop containing nucleotide triphosphate hydrolases"/>
    <property type="match status" value="1"/>
</dbReference>
<evidence type="ECO:0000256" key="4">
    <source>
        <dbReference type="ARBA" id="ARBA00023254"/>
    </source>
</evidence>
<name>A0A6A6T5L7_9PLEO</name>
<dbReference type="InterPro" id="IPR003959">
    <property type="entry name" value="ATPase_AAA_core"/>
</dbReference>
<dbReference type="EMBL" id="MU004350">
    <property type="protein sequence ID" value="KAF2655349.1"/>
    <property type="molecule type" value="Genomic_DNA"/>
</dbReference>
<dbReference type="GO" id="GO:0005694">
    <property type="term" value="C:chromosome"/>
    <property type="evidence" value="ECO:0007669"/>
    <property type="project" value="TreeGrafter"/>
</dbReference>
<keyword evidence="8" id="KW-1185">Reference proteome</keyword>
<keyword evidence="2" id="KW-0547">Nucleotide-binding</keyword>
<dbReference type="InterPro" id="IPR058249">
    <property type="entry name" value="Pch2_C"/>
</dbReference>
<sequence length="412" mass="44746">MVCRPPSLCPEAVSIPQNPLGPLTDFSPFSLGMWESLVYAEPVPESLLRVVTHMMRISKLPDLNPALICLHNLALLCGPPGSGKTTLAKALAQKLAIRLAHVYSAAKLVTINSPSLLSSYFGESSKLVAKLFDTIWNMSSDDSLLTVVVIDEVESIASSRSQASQSNECGDAIRSTNEVLRGMDKLRSRPNVLFICTSNLKSRLDTAFIDRCGIKQDIGSPSTACAYEILQTMINELIRNDLVLYDGADQHTNSPASSSSSFTETHSYMPSLSHTNIHFSNSPECAPRQLYKLARRAEGLSGRTLRRLPILALTKYTDDEPCAMQDLLAALKKVIAEEKASQTEEYDSSSDPAKVSRDRDRERGAEIEIGDADGGEDGISHTGSVSGSENWMFSMDSVRDGIRGMGIGVGQV</sequence>
<dbReference type="InterPro" id="IPR003593">
    <property type="entry name" value="AAA+_ATPase"/>
</dbReference>
<dbReference type="GO" id="GO:0016887">
    <property type="term" value="F:ATP hydrolysis activity"/>
    <property type="evidence" value="ECO:0007669"/>
    <property type="project" value="InterPro"/>
</dbReference>
<dbReference type="InterPro" id="IPR001270">
    <property type="entry name" value="ClpA/B"/>
</dbReference>
<dbReference type="GO" id="GO:0007131">
    <property type="term" value="P:reciprocal meiotic recombination"/>
    <property type="evidence" value="ECO:0007669"/>
    <property type="project" value="TreeGrafter"/>
</dbReference>
<dbReference type="AlphaFoldDB" id="A0A6A6T5L7"/>
<feature type="compositionally biased region" description="Polar residues" evidence="5">
    <location>
        <begin position="381"/>
        <end position="390"/>
    </location>
</feature>
<dbReference type="PRINTS" id="PR00300">
    <property type="entry name" value="CLPPROTEASEA"/>
</dbReference>
<dbReference type="InterPro" id="IPR027417">
    <property type="entry name" value="P-loop_NTPase"/>
</dbReference>
<comment type="similarity">
    <text evidence="1">Belongs to the AAA ATPase family. PCH2 subfamily.</text>
</comment>
<proteinExistence type="inferred from homology"/>
<evidence type="ECO:0000256" key="3">
    <source>
        <dbReference type="ARBA" id="ARBA00022840"/>
    </source>
</evidence>
<gene>
    <name evidence="7" type="ORF">K491DRAFT_747269</name>
</gene>
<evidence type="ECO:0000256" key="5">
    <source>
        <dbReference type="SAM" id="MobiDB-lite"/>
    </source>
</evidence>